<dbReference type="NCBIfam" id="TIGR01425">
    <property type="entry name" value="SRP54_euk"/>
    <property type="match status" value="1"/>
</dbReference>
<dbReference type="GO" id="GO:0005783">
    <property type="term" value="C:endoplasmic reticulum"/>
    <property type="evidence" value="ECO:0007669"/>
    <property type="project" value="UniProtKB-SubCell"/>
</dbReference>
<dbReference type="FunFam" id="1.20.120.140:FF:000001">
    <property type="entry name" value="Signal recognition particle GTPase"/>
    <property type="match status" value="1"/>
</dbReference>
<dbReference type="InterPro" id="IPR013822">
    <property type="entry name" value="Signal_recog_particl_SRP54_hlx"/>
</dbReference>
<proteinExistence type="inferred from homology"/>
<comment type="domain">
    <text evidence="13">The NG domain, also named G domain, is a special guanosine triphosphatase (GTPase) domain, which binds GTP and forms a guanosine 5'-triphosphate (GTP)-dependent complex with a homologous NG domain in the SRP receptor subunit srp101. The two NG domains undergo cooperative rearrangements upon their assembly, which culminate in the reciprocal activation of the GTPase activity of one another. SRP receptor compaction upon binding with cargo-loaded SRP and GTPase rearrangement drive SRP-mediated cotranslational protein translocation into the ER.</text>
</comment>
<dbReference type="GO" id="GO:0003924">
    <property type="term" value="F:GTPase activity"/>
    <property type="evidence" value="ECO:0007669"/>
    <property type="project" value="UniProtKB-UniRule"/>
</dbReference>
<comment type="domain">
    <text evidence="13">The M domain binds the 7SL RNA and the signal sequence of presecretory proteins.</text>
</comment>
<dbReference type="GO" id="GO:0005525">
    <property type="term" value="F:GTP binding"/>
    <property type="evidence" value="ECO:0007669"/>
    <property type="project" value="UniProtKB-UniRule"/>
</dbReference>
<keyword evidence="9 13" id="KW-0342">GTP-binding</keyword>
<keyword evidence="8 13" id="KW-0694">RNA-binding</keyword>
<dbReference type="PANTHER" id="PTHR11564">
    <property type="entry name" value="SIGNAL RECOGNITION PARTICLE 54K PROTEIN SRP54"/>
    <property type="match status" value="1"/>
</dbReference>
<dbReference type="RefSeq" id="XP_031852531.1">
    <property type="nucleotide sequence ID" value="XM_031996640.1"/>
</dbReference>
<evidence type="ECO:0000313" key="16">
    <source>
        <dbReference type="Proteomes" id="UP000398389"/>
    </source>
</evidence>
<keyword evidence="6" id="KW-0378">Hydrolase</keyword>
<keyword evidence="5 13" id="KW-0547">Nucleotide-binding</keyword>
<dbReference type="SMART" id="SM00963">
    <property type="entry name" value="SRP54_N"/>
    <property type="match status" value="1"/>
</dbReference>
<evidence type="ECO:0000256" key="1">
    <source>
        <dbReference type="ARBA" id="ARBA00004240"/>
    </source>
</evidence>
<keyword evidence="7 13" id="KW-0256">Endoplasmic reticulum</keyword>
<dbReference type="SUPFAM" id="SSF52540">
    <property type="entry name" value="P-loop containing nucleoside triphosphate hydrolases"/>
    <property type="match status" value="1"/>
</dbReference>
<dbReference type="HAMAP" id="MF_00306">
    <property type="entry name" value="SRP54"/>
    <property type="match status" value="1"/>
</dbReference>
<evidence type="ECO:0000256" key="7">
    <source>
        <dbReference type="ARBA" id="ARBA00022824"/>
    </source>
</evidence>
<evidence type="ECO:0000256" key="4">
    <source>
        <dbReference type="ARBA" id="ARBA00022490"/>
    </source>
</evidence>
<dbReference type="EMBL" id="CABVLU010000002">
    <property type="protein sequence ID" value="VVT48725.1"/>
    <property type="molecule type" value="Genomic_DNA"/>
</dbReference>
<dbReference type="Pfam" id="PF02881">
    <property type="entry name" value="SRP54_N"/>
    <property type="match status" value="1"/>
</dbReference>
<dbReference type="SMART" id="SM00962">
    <property type="entry name" value="SRP54"/>
    <property type="match status" value="1"/>
</dbReference>
<organism evidence="15 16">
    <name type="scientific">Magnusiomyces paraingens</name>
    <dbReference type="NCBI Taxonomy" id="2606893"/>
    <lineage>
        <taxon>Eukaryota</taxon>
        <taxon>Fungi</taxon>
        <taxon>Dikarya</taxon>
        <taxon>Ascomycota</taxon>
        <taxon>Saccharomycotina</taxon>
        <taxon>Dipodascomycetes</taxon>
        <taxon>Dipodascales</taxon>
        <taxon>Dipodascaceae</taxon>
        <taxon>Magnusiomyces</taxon>
    </lineage>
</organism>
<dbReference type="Proteomes" id="UP000398389">
    <property type="component" value="Unassembled WGS sequence"/>
</dbReference>
<evidence type="ECO:0000256" key="8">
    <source>
        <dbReference type="ARBA" id="ARBA00022884"/>
    </source>
</evidence>
<keyword evidence="11 13" id="KW-0687">Ribonucleoprotein</keyword>
<dbReference type="InterPro" id="IPR004125">
    <property type="entry name" value="Signal_recog_particle_SRP54_M"/>
</dbReference>
<comment type="similarity">
    <text evidence="3 13">Belongs to the GTP-binding SRP family. SRP54 subfamily.</text>
</comment>
<dbReference type="SUPFAM" id="SSF47364">
    <property type="entry name" value="Domain of the SRP/SRP receptor G-proteins"/>
    <property type="match status" value="1"/>
</dbReference>
<evidence type="ECO:0000256" key="13">
    <source>
        <dbReference type="RuleBase" id="RU364034"/>
    </source>
</evidence>
<evidence type="ECO:0000256" key="11">
    <source>
        <dbReference type="ARBA" id="ARBA00023274"/>
    </source>
</evidence>
<reference evidence="15 16" key="1">
    <citation type="submission" date="2019-09" db="EMBL/GenBank/DDBJ databases">
        <authorList>
            <person name="Brejova B."/>
        </authorList>
    </citation>
    <scope>NUCLEOTIDE SEQUENCE [LARGE SCALE GENOMIC DNA]</scope>
</reference>
<dbReference type="GO" id="GO:0008312">
    <property type="term" value="F:7S RNA binding"/>
    <property type="evidence" value="ECO:0007669"/>
    <property type="project" value="UniProtKB-UniRule"/>
</dbReference>
<evidence type="ECO:0000256" key="2">
    <source>
        <dbReference type="ARBA" id="ARBA00004496"/>
    </source>
</evidence>
<dbReference type="FunFam" id="3.40.50.300:FF:000022">
    <property type="entry name" value="Signal recognition particle 54 kDa subunit"/>
    <property type="match status" value="1"/>
</dbReference>
<evidence type="ECO:0000256" key="10">
    <source>
        <dbReference type="ARBA" id="ARBA00023135"/>
    </source>
</evidence>
<dbReference type="InterPro" id="IPR006325">
    <property type="entry name" value="SRP54_euk"/>
</dbReference>
<dbReference type="Gene3D" id="1.20.120.140">
    <property type="entry name" value="Signal recognition particle SRP54, nucleotide-binding domain"/>
    <property type="match status" value="1"/>
</dbReference>
<evidence type="ECO:0000256" key="3">
    <source>
        <dbReference type="ARBA" id="ARBA00005450"/>
    </source>
</evidence>
<comment type="subunit">
    <text evidence="13">Fungal signal recognition particle consists of a 7S RNA molecule (scR1) and at least six protein subunits: srp72, srp68, srp54, sec65, srp21 and srp14.</text>
</comment>
<evidence type="ECO:0000256" key="9">
    <source>
        <dbReference type="ARBA" id="ARBA00023134"/>
    </source>
</evidence>
<evidence type="ECO:0000256" key="6">
    <source>
        <dbReference type="ARBA" id="ARBA00022801"/>
    </source>
</evidence>
<dbReference type="PANTHER" id="PTHR11564:SF5">
    <property type="entry name" value="SIGNAL RECOGNITION PARTICLE SUBUNIT SRP54"/>
    <property type="match status" value="1"/>
</dbReference>
<gene>
    <name evidence="15" type="ORF">SAPINGB_P001920</name>
</gene>
<evidence type="ECO:0000256" key="5">
    <source>
        <dbReference type="ARBA" id="ARBA00022741"/>
    </source>
</evidence>
<comment type="function">
    <text evidence="13">Signal-recognition-particle (SRP) assembly has a crucial role in targeting secretory proteins to the rough endoplasmic reticulum (ER) membrane. SRP is required for the cotranslational protein translocation for ER import and preferentially recognizes strongly hydrophobic signal sequences. It is involved in targeting the nascent chain-ribosome (RNC) complex to the ER and is proposed to participate in the arrest of nascent chain elongation during membrane targeting. SRP54 binds to the signal sequence of presecretory protein when they emerge from the ribosomes. SRP54 interacts with the scR1 RNA and mediates the association of the resulting SRP-RNC complex with the signal recognition particle receptor (SR) via its alpha subunit SRP101. Both, SRP54 and SRP101, are locked in their GTP bound forms in the SRP-RNC-SR complex, which dissociates upon transferring the signal sequence to the protein-conducting channel (translocon). After signal sequence transfer, SRP54 and SRP101 act as reciprocal GTPase-activating proteins (GAPs), thereby resolving their association.</text>
</comment>
<keyword evidence="10 13" id="KW-0733">Signal recognition particle</keyword>
<dbReference type="Gene3D" id="1.10.260.30">
    <property type="entry name" value="Signal recognition particle, SRP54 subunit, M-domain"/>
    <property type="match status" value="1"/>
</dbReference>
<dbReference type="SMART" id="SM00382">
    <property type="entry name" value="AAA"/>
    <property type="match status" value="1"/>
</dbReference>
<keyword evidence="4 13" id="KW-0963">Cytoplasm</keyword>
<dbReference type="InterPro" id="IPR000897">
    <property type="entry name" value="SRP54_GTPase_dom"/>
</dbReference>
<dbReference type="InterPro" id="IPR036225">
    <property type="entry name" value="SRP/SRP_N"/>
</dbReference>
<evidence type="ECO:0000259" key="14">
    <source>
        <dbReference type="PROSITE" id="PS00300"/>
    </source>
</evidence>
<comment type="catalytic activity">
    <reaction evidence="12">
        <text>GTP + H2O = GDP + phosphate + H(+)</text>
        <dbReference type="Rhea" id="RHEA:19669"/>
        <dbReference type="ChEBI" id="CHEBI:15377"/>
        <dbReference type="ChEBI" id="CHEBI:15378"/>
        <dbReference type="ChEBI" id="CHEBI:37565"/>
        <dbReference type="ChEBI" id="CHEBI:43474"/>
        <dbReference type="ChEBI" id="CHEBI:58189"/>
        <dbReference type="EC" id="3.6.5.4"/>
    </reaction>
    <physiologicalReaction direction="left-to-right" evidence="12">
        <dbReference type="Rhea" id="RHEA:19670"/>
    </physiologicalReaction>
</comment>
<dbReference type="PROSITE" id="PS00300">
    <property type="entry name" value="SRP54"/>
    <property type="match status" value="1"/>
</dbReference>
<dbReference type="GO" id="GO:0006616">
    <property type="term" value="P:SRP-dependent cotranslational protein targeting to membrane, translocation"/>
    <property type="evidence" value="ECO:0007669"/>
    <property type="project" value="TreeGrafter"/>
</dbReference>
<keyword evidence="16" id="KW-1185">Reference proteome</keyword>
<dbReference type="Pfam" id="PF02978">
    <property type="entry name" value="SRP_SPB"/>
    <property type="match status" value="1"/>
</dbReference>
<comment type="subcellular location">
    <subcellularLocation>
        <location evidence="2 13">Cytoplasm</location>
    </subcellularLocation>
    <subcellularLocation>
        <location evidence="1 13">Endoplasmic reticulum</location>
    </subcellularLocation>
</comment>
<dbReference type="CDD" id="cd17875">
    <property type="entry name" value="SRP54_G"/>
    <property type="match status" value="1"/>
</dbReference>
<evidence type="ECO:0000256" key="12">
    <source>
        <dbReference type="ARBA" id="ARBA00048157"/>
    </source>
</evidence>
<evidence type="ECO:0000313" key="15">
    <source>
        <dbReference type="EMBL" id="VVT48725.1"/>
    </source>
</evidence>
<sequence>MVLADLGRRINGAISDLTSSNVVDDAALDALLKEVALALLESDVNVHLVNKLRNNVKAKVNLGDETPGVNKKRVIQKALFDELTALVDGQQQQEPFRPKKGRSNVIMFVGLQGAGKTTTCTKLASYYHRRGFKTGLVCADTFRAGAFDQLKQNATKAKIPYYGSYTEMDPVKVSKEGVDKFKKEKFEVIIVDTSGRHRQEDALFQEMVEIGQAVKPNQTIMVLDASIGQAAEAQSKAFKESSNFGAIILTKMDGHAKGGGAISAVAATKTPIVFIGTGEHINDLEPFSPTSFISQLLGIGDLAGLVDHVKGLQLDNKSTMKNLQQGIFTLRDLRDQMSNLTKMGPLSKIAGMMPGMGQLASSLGENESADRVKAIVCVLDSMTPKELDSDGKIFKDQPSRVLRVARGSGRSVREVEEVLQQQQMMAKMAKNFGGKNGLLNSMGNPAAMRNNPQFAAAQRRMAQMMGGAGGAGGAGGLPGMGGAGGMPDLGALAQMMGGGQGGMPDMSAMMNNPAVQKMMRQFGM</sequence>
<dbReference type="GeneID" id="43580740"/>
<protein>
    <recommendedName>
        <fullName evidence="13">Signal recognition particle 54 kDa protein</fullName>
    </recommendedName>
</protein>
<dbReference type="Pfam" id="PF00448">
    <property type="entry name" value="SRP54"/>
    <property type="match status" value="1"/>
</dbReference>
<dbReference type="InterPro" id="IPR042101">
    <property type="entry name" value="SRP54_N_sf"/>
</dbReference>
<name>A0A5E8BJ36_9ASCO</name>
<dbReference type="SUPFAM" id="SSF47446">
    <property type="entry name" value="Signal peptide-binding domain"/>
    <property type="match status" value="1"/>
</dbReference>
<feature type="domain" description="SRP54-type proteins GTP-binding" evidence="14">
    <location>
        <begin position="271"/>
        <end position="284"/>
    </location>
</feature>
<dbReference type="OrthoDB" id="10250817at2759"/>
<dbReference type="GO" id="GO:0005829">
    <property type="term" value="C:cytosol"/>
    <property type="evidence" value="ECO:0007669"/>
    <property type="project" value="TreeGrafter"/>
</dbReference>
<dbReference type="InterPro" id="IPR036891">
    <property type="entry name" value="Signal_recog_part_SRP54_M_sf"/>
</dbReference>
<dbReference type="InterPro" id="IPR003593">
    <property type="entry name" value="AAA+_ATPase"/>
</dbReference>
<dbReference type="InterPro" id="IPR027417">
    <property type="entry name" value="P-loop_NTPase"/>
</dbReference>
<dbReference type="InterPro" id="IPR022941">
    <property type="entry name" value="SRP54"/>
</dbReference>
<accession>A0A5E8BJ36</accession>
<dbReference type="GO" id="GO:0005786">
    <property type="term" value="C:signal recognition particle, endoplasmic reticulum targeting"/>
    <property type="evidence" value="ECO:0007669"/>
    <property type="project" value="UniProtKB-UniRule"/>
</dbReference>
<dbReference type="GO" id="GO:0030942">
    <property type="term" value="F:endoplasmic reticulum signal peptide binding"/>
    <property type="evidence" value="ECO:0007669"/>
    <property type="project" value="TreeGrafter"/>
</dbReference>
<dbReference type="Gene3D" id="3.40.50.300">
    <property type="entry name" value="P-loop containing nucleotide triphosphate hydrolases"/>
    <property type="match status" value="1"/>
</dbReference>
<dbReference type="AlphaFoldDB" id="A0A5E8BJ36"/>